<protein>
    <submittedName>
        <fullName evidence="1">Tryptophan halogenase</fullName>
    </submittedName>
</protein>
<dbReference type="PANTHER" id="PTHR43747">
    <property type="entry name" value="FAD-BINDING PROTEIN"/>
    <property type="match status" value="1"/>
</dbReference>
<dbReference type="EMBL" id="PUJU01000010">
    <property type="protein sequence ID" value="NHB87402.1"/>
    <property type="molecule type" value="Genomic_DNA"/>
</dbReference>
<keyword evidence="2" id="KW-1185">Reference proteome</keyword>
<reference evidence="1 2" key="1">
    <citation type="submission" date="2018-02" db="EMBL/GenBank/DDBJ databases">
        <authorList>
            <person name="Machado R.A."/>
        </authorList>
    </citation>
    <scope>NUCLEOTIDE SEQUENCE [LARGE SCALE GENOMIC DNA]</scope>
    <source>
        <strain evidence="1 2">T327</strain>
    </source>
</reference>
<evidence type="ECO:0000313" key="1">
    <source>
        <dbReference type="EMBL" id="NHB87402.1"/>
    </source>
</evidence>
<dbReference type="InterPro" id="IPR033856">
    <property type="entry name" value="Trp_halogen"/>
</dbReference>
<dbReference type="PANTHER" id="PTHR43747:SF4">
    <property type="entry name" value="FLAVIN-DEPENDENT TRYPTOPHAN HALOGENASE"/>
    <property type="match status" value="1"/>
</dbReference>
<dbReference type="SUPFAM" id="SSF51905">
    <property type="entry name" value="FAD/NAD(P)-binding domain"/>
    <property type="match status" value="1"/>
</dbReference>
<organism evidence="1 2">
    <name type="scientific">Photorhabdus tasmaniensis</name>
    <dbReference type="NCBI Taxonomy" id="1004159"/>
    <lineage>
        <taxon>Bacteria</taxon>
        <taxon>Pseudomonadati</taxon>
        <taxon>Pseudomonadota</taxon>
        <taxon>Gammaproteobacteria</taxon>
        <taxon>Enterobacterales</taxon>
        <taxon>Morganellaceae</taxon>
        <taxon>Photorhabdus</taxon>
    </lineage>
</organism>
<sequence>MIKSVLIVGGGTAGWMTAAYLSKAFVQNVDITVLESKKVKKIGVGEATFSTVRHYFDYLGLDESEWLAKCAGSYKLGIRFENWDGQDNHFYHPFERWETVKGFPISEWWLRKSTTNQGFDYATFLTPHLCEAKRSPRRLDGSLFAQSSDKSLGQSTLAEQRAQFPYAYHFDADEVANFLKRYAMNRGVSHIEDDVTHVEIDESGNIGYLETKIRGKLKADLYIDCTGFKGLLINQALNEPFISFSDVLKNNRAVALRVPREDTRDIEPYTTARTMSNGWRWTIPLYKRNGYGYVYCDEYQSPEEAEAELRRSIPYENADCAANHIRMRIGRSNRSWVKNCVAIGLSSAFVEPLESTGIFFIQHGIEQLVRFFPRSGSNEPLIEEYNTRVNRVVDGVKEFLLLHFSLAQRNDTLYWKEWKNIELPKELLKKIMLAKDHLLDKDTIYPFYHGFEEYSWNTMILGLGSGPLTSKPALSLMIPDKADEILLQHYVKARKIISGLPTCYEYLQYLHSSEGKNG</sequence>
<dbReference type="Pfam" id="PF04820">
    <property type="entry name" value="Trp_halogenase"/>
    <property type="match status" value="1"/>
</dbReference>
<comment type="caution">
    <text evidence="1">The sequence shown here is derived from an EMBL/GenBank/DDBJ whole genome shotgun (WGS) entry which is preliminary data.</text>
</comment>
<evidence type="ECO:0000313" key="2">
    <source>
        <dbReference type="Proteomes" id="UP000697802"/>
    </source>
</evidence>
<dbReference type="RefSeq" id="WP_133816295.1">
    <property type="nucleotide sequence ID" value="NZ_CAWPIF010000010.1"/>
</dbReference>
<dbReference type="PIRSF" id="PIRSF011396">
    <property type="entry name" value="Trp_halogenase"/>
    <property type="match status" value="1"/>
</dbReference>
<dbReference type="InterPro" id="IPR036188">
    <property type="entry name" value="FAD/NAD-bd_sf"/>
</dbReference>
<dbReference type="InterPro" id="IPR006905">
    <property type="entry name" value="Flavin_halogenase"/>
</dbReference>
<dbReference type="Proteomes" id="UP000697802">
    <property type="component" value="Unassembled WGS sequence"/>
</dbReference>
<accession>A0ABX0GFV2</accession>
<dbReference type="Gene3D" id="3.50.50.60">
    <property type="entry name" value="FAD/NAD(P)-binding domain"/>
    <property type="match status" value="1"/>
</dbReference>
<proteinExistence type="predicted"/>
<name>A0ABX0GFV2_9GAMM</name>
<dbReference type="InterPro" id="IPR050816">
    <property type="entry name" value="Flavin-dep_Halogenase_NPB"/>
</dbReference>
<gene>
    <name evidence="1" type="ORF">C5471_06635</name>
</gene>